<dbReference type="InterPro" id="IPR053926">
    <property type="entry name" value="RecX_HTH_1st"/>
</dbReference>
<evidence type="ECO:0000259" key="9">
    <source>
        <dbReference type="Pfam" id="PF21982"/>
    </source>
</evidence>
<dbReference type="InterPro" id="IPR053924">
    <property type="entry name" value="RecX_HTH_2nd"/>
</dbReference>
<feature type="domain" description="RecX second three-helical" evidence="7">
    <location>
        <begin position="128"/>
        <end position="169"/>
    </location>
</feature>
<dbReference type="Pfam" id="PF02631">
    <property type="entry name" value="RecX_HTH2"/>
    <property type="match status" value="1"/>
</dbReference>
<dbReference type="EMBL" id="BAAAMY010000009">
    <property type="protein sequence ID" value="GAA1927880.1"/>
    <property type="molecule type" value="Genomic_DNA"/>
</dbReference>
<comment type="function">
    <text evidence="5">Modulates RecA activity.</text>
</comment>
<keyword evidence="11" id="KW-1185">Reference proteome</keyword>
<evidence type="ECO:0000256" key="4">
    <source>
        <dbReference type="ARBA" id="ARBA00022490"/>
    </source>
</evidence>
<feature type="region of interest" description="Disordered" evidence="6">
    <location>
        <begin position="1"/>
        <end position="81"/>
    </location>
</feature>
<dbReference type="PANTHER" id="PTHR33602:SF1">
    <property type="entry name" value="REGULATORY PROTEIN RECX FAMILY PROTEIN"/>
    <property type="match status" value="1"/>
</dbReference>
<dbReference type="Pfam" id="PF21981">
    <property type="entry name" value="RecX_HTH3"/>
    <property type="match status" value="1"/>
</dbReference>
<dbReference type="InterPro" id="IPR053925">
    <property type="entry name" value="RecX_HTH_3rd"/>
</dbReference>
<comment type="subcellular location">
    <subcellularLocation>
        <location evidence="1 5">Cytoplasm</location>
    </subcellularLocation>
</comment>
<comment type="similarity">
    <text evidence="2 5">Belongs to the RecX family.</text>
</comment>
<evidence type="ECO:0000259" key="8">
    <source>
        <dbReference type="Pfam" id="PF21981"/>
    </source>
</evidence>
<reference evidence="10 11" key="1">
    <citation type="journal article" date="2019" name="Int. J. Syst. Evol. Microbiol.">
        <title>The Global Catalogue of Microorganisms (GCM) 10K type strain sequencing project: providing services to taxonomists for standard genome sequencing and annotation.</title>
        <authorList>
            <consortium name="The Broad Institute Genomics Platform"/>
            <consortium name="The Broad Institute Genome Sequencing Center for Infectious Disease"/>
            <person name="Wu L."/>
            <person name="Ma J."/>
        </authorList>
    </citation>
    <scope>NUCLEOTIDE SEQUENCE [LARGE SCALE GENOMIC DNA]</scope>
    <source>
        <strain evidence="10 11">JCM 14046</strain>
    </source>
</reference>
<evidence type="ECO:0000256" key="6">
    <source>
        <dbReference type="SAM" id="MobiDB-lite"/>
    </source>
</evidence>
<dbReference type="InterPro" id="IPR036388">
    <property type="entry name" value="WH-like_DNA-bd_sf"/>
</dbReference>
<dbReference type="InterPro" id="IPR003783">
    <property type="entry name" value="Regulatory_RecX"/>
</dbReference>
<feature type="domain" description="RecX first three-helical" evidence="9">
    <location>
        <begin position="82"/>
        <end position="120"/>
    </location>
</feature>
<sequence>MSARRSTPPPTHCRTSPSASTISESTRTTARRDRSGRTSRAPRTRPGPGRTASTPVPSPDPDDPGHDGPGREGAEADPEARARTILLDQLTAQARTRRQLADKLATKGIPDDVATRLLDRFTEVGLVDDEAFARAWVSSRSVGKGLGRRALAAELRRKGVDDEEARAALAELDPDDEREAARRLVERRLRSTAGVDTATATRRLVGMLARKGHSPGVAHAVVREALAAAGAEEPDGFAEADL</sequence>
<dbReference type="PANTHER" id="PTHR33602">
    <property type="entry name" value="REGULATORY PROTEIN RECX FAMILY PROTEIN"/>
    <property type="match status" value="1"/>
</dbReference>
<evidence type="ECO:0000256" key="3">
    <source>
        <dbReference type="ARBA" id="ARBA00018111"/>
    </source>
</evidence>
<feature type="compositionally biased region" description="Polar residues" evidence="6">
    <location>
        <begin position="13"/>
        <end position="28"/>
    </location>
</feature>
<protein>
    <recommendedName>
        <fullName evidence="3 5">Regulatory protein RecX</fullName>
    </recommendedName>
</protein>
<evidence type="ECO:0000256" key="2">
    <source>
        <dbReference type="ARBA" id="ARBA00009695"/>
    </source>
</evidence>
<evidence type="ECO:0000259" key="7">
    <source>
        <dbReference type="Pfam" id="PF02631"/>
    </source>
</evidence>
<evidence type="ECO:0000313" key="11">
    <source>
        <dbReference type="Proteomes" id="UP001501612"/>
    </source>
</evidence>
<evidence type="ECO:0000313" key="10">
    <source>
        <dbReference type="EMBL" id="GAA1927880.1"/>
    </source>
</evidence>
<dbReference type="RefSeq" id="WP_344008639.1">
    <property type="nucleotide sequence ID" value="NZ_BAAAMY010000009.1"/>
</dbReference>
<organism evidence="10 11">
    <name type="scientific">Nocardioides lentus</name>
    <dbReference type="NCBI Taxonomy" id="338077"/>
    <lineage>
        <taxon>Bacteria</taxon>
        <taxon>Bacillati</taxon>
        <taxon>Actinomycetota</taxon>
        <taxon>Actinomycetes</taxon>
        <taxon>Propionibacteriales</taxon>
        <taxon>Nocardioidaceae</taxon>
        <taxon>Nocardioides</taxon>
    </lineage>
</organism>
<name>A0ABN2PR15_9ACTN</name>
<feature type="compositionally biased region" description="Low complexity" evidence="6">
    <location>
        <begin position="38"/>
        <end position="55"/>
    </location>
</feature>
<dbReference type="Pfam" id="PF21982">
    <property type="entry name" value="RecX_HTH1"/>
    <property type="match status" value="1"/>
</dbReference>
<comment type="caution">
    <text evidence="10">The sequence shown here is derived from an EMBL/GenBank/DDBJ whole genome shotgun (WGS) entry which is preliminary data.</text>
</comment>
<evidence type="ECO:0000256" key="1">
    <source>
        <dbReference type="ARBA" id="ARBA00004496"/>
    </source>
</evidence>
<gene>
    <name evidence="5" type="primary">recX</name>
    <name evidence="10" type="ORF">GCM10009737_32160</name>
</gene>
<keyword evidence="4 5" id="KW-0963">Cytoplasm</keyword>
<dbReference type="HAMAP" id="MF_01114">
    <property type="entry name" value="RecX"/>
    <property type="match status" value="1"/>
</dbReference>
<evidence type="ECO:0000256" key="5">
    <source>
        <dbReference type="HAMAP-Rule" id="MF_01114"/>
    </source>
</evidence>
<dbReference type="Proteomes" id="UP001501612">
    <property type="component" value="Unassembled WGS sequence"/>
</dbReference>
<dbReference type="Gene3D" id="1.10.10.10">
    <property type="entry name" value="Winged helix-like DNA-binding domain superfamily/Winged helix DNA-binding domain"/>
    <property type="match status" value="1"/>
</dbReference>
<accession>A0ABN2PR15</accession>
<feature type="compositionally biased region" description="Basic and acidic residues" evidence="6">
    <location>
        <begin position="63"/>
        <end position="81"/>
    </location>
</feature>
<feature type="domain" description="RecX third three-helical" evidence="8">
    <location>
        <begin position="176"/>
        <end position="221"/>
    </location>
</feature>
<proteinExistence type="inferred from homology"/>